<dbReference type="Proteomes" id="UP000270471">
    <property type="component" value="Unassembled WGS sequence"/>
</dbReference>
<sequence>MVQRKQLADLRIWQPWGPCRDCWPGNGPDLDSEFVVAAGDLSAHADAGHLASAAGSASARCRSGAAVGGEQQPFLLGGLFVAVQGLVRGCGAGIRSGSGRTRRWRPRRRRERRPRPVW</sequence>
<comment type="caution">
    <text evidence="2">The sequence shown here is derived from an EMBL/GenBank/DDBJ whole genome shotgun (WGS) entry which is preliminary data.</text>
</comment>
<dbReference type="EMBL" id="PENI01000034">
    <property type="protein sequence ID" value="RMB81101.1"/>
    <property type="molecule type" value="Genomic_DNA"/>
</dbReference>
<accession>A0A3M0HUH9</accession>
<proteinExistence type="predicted"/>
<evidence type="ECO:0000313" key="3">
    <source>
        <dbReference type="Proteomes" id="UP000270471"/>
    </source>
</evidence>
<gene>
    <name evidence="2" type="ORF">CTZ28_36575</name>
</gene>
<feature type="compositionally biased region" description="Basic residues" evidence="1">
    <location>
        <begin position="100"/>
        <end position="118"/>
    </location>
</feature>
<reference evidence="2 3" key="1">
    <citation type="submission" date="2017-11" db="EMBL/GenBank/DDBJ databases">
        <title>Draft genome of actinobacteria isolated from guarana (Paullinia cupana (Mart.) Ducke.</title>
        <authorList>
            <person name="Siqueira K.A."/>
            <person name="Liotti R.G."/>
            <person name="Mendes T.A.O."/>
            <person name="Soares M.A."/>
        </authorList>
    </citation>
    <scope>NUCLEOTIDE SEQUENCE [LARGE SCALE GENOMIC DNA]</scope>
    <source>
        <strain evidence="2 3">193</strain>
    </source>
</reference>
<feature type="region of interest" description="Disordered" evidence="1">
    <location>
        <begin position="92"/>
        <end position="118"/>
    </location>
</feature>
<evidence type="ECO:0000313" key="2">
    <source>
        <dbReference type="EMBL" id="RMB81101.1"/>
    </source>
</evidence>
<dbReference type="AlphaFoldDB" id="A0A3M0HUH9"/>
<name>A0A3M0HUH9_9ACTN</name>
<organism evidence="2 3">
    <name type="scientific">Streptomyces shenzhenensis</name>
    <dbReference type="NCBI Taxonomy" id="943815"/>
    <lineage>
        <taxon>Bacteria</taxon>
        <taxon>Bacillati</taxon>
        <taxon>Actinomycetota</taxon>
        <taxon>Actinomycetes</taxon>
        <taxon>Kitasatosporales</taxon>
        <taxon>Streptomycetaceae</taxon>
        <taxon>Streptomyces</taxon>
    </lineage>
</organism>
<protein>
    <submittedName>
        <fullName evidence="2">Uncharacterized protein</fullName>
    </submittedName>
</protein>
<evidence type="ECO:0000256" key="1">
    <source>
        <dbReference type="SAM" id="MobiDB-lite"/>
    </source>
</evidence>
<keyword evidence="3" id="KW-1185">Reference proteome</keyword>